<evidence type="ECO:0000313" key="1">
    <source>
        <dbReference type="EMBL" id="HCL01601.1"/>
    </source>
</evidence>
<dbReference type="Gene3D" id="3.10.180.10">
    <property type="entry name" value="2,3-Dihydroxybiphenyl 1,2-Dioxygenase, domain 1"/>
    <property type="match status" value="1"/>
</dbReference>
<gene>
    <name evidence="1" type="ORF">DHW61_04165</name>
</gene>
<dbReference type="EMBL" id="DPVV01000145">
    <property type="protein sequence ID" value="HCL01601.1"/>
    <property type="molecule type" value="Genomic_DNA"/>
</dbReference>
<accession>A0A3D2X386</accession>
<dbReference type="AlphaFoldDB" id="A0A3D2X386"/>
<dbReference type="InterPro" id="IPR029068">
    <property type="entry name" value="Glyas_Bleomycin-R_OHBP_Dase"/>
</dbReference>
<dbReference type="Proteomes" id="UP000262969">
    <property type="component" value="Unassembled WGS sequence"/>
</dbReference>
<sequence>MKIHHTGIIVDDLKKNIEIFRALGYSISTDIVVDDIQHLRICFMRSQDGTQIIELIESNGDTSSIHNFKNGYHHVCYDVSECDDFIGYFKKMKIGKIFTKPIIAPALHGRQVIFACLNNGMFVEFILSR</sequence>
<dbReference type="SUPFAM" id="SSF54593">
    <property type="entry name" value="Glyoxalase/Bleomycin resistance protein/Dihydroxybiphenyl dioxygenase"/>
    <property type="match status" value="1"/>
</dbReference>
<reference evidence="1 2" key="1">
    <citation type="journal article" date="2018" name="Nat. Biotechnol.">
        <title>A standardized bacterial taxonomy based on genome phylogeny substantially revises the tree of life.</title>
        <authorList>
            <person name="Parks D.H."/>
            <person name="Chuvochina M."/>
            <person name="Waite D.W."/>
            <person name="Rinke C."/>
            <person name="Skarshewski A."/>
            <person name="Chaumeil P.A."/>
            <person name="Hugenholtz P."/>
        </authorList>
    </citation>
    <scope>NUCLEOTIDE SEQUENCE [LARGE SCALE GENOMIC DNA]</scope>
    <source>
        <strain evidence="1">UBA11728</strain>
    </source>
</reference>
<evidence type="ECO:0008006" key="3">
    <source>
        <dbReference type="Google" id="ProtNLM"/>
    </source>
</evidence>
<proteinExistence type="predicted"/>
<organism evidence="1 2">
    <name type="scientific">Lachnoclostridium phytofermentans</name>
    <dbReference type="NCBI Taxonomy" id="66219"/>
    <lineage>
        <taxon>Bacteria</taxon>
        <taxon>Bacillati</taxon>
        <taxon>Bacillota</taxon>
        <taxon>Clostridia</taxon>
        <taxon>Lachnospirales</taxon>
        <taxon>Lachnospiraceae</taxon>
    </lineage>
</organism>
<name>A0A3D2X386_9FIRM</name>
<comment type="caution">
    <text evidence="1">The sequence shown here is derived from an EMBL/GenBank/DDBJ whole genome shotgun (WGS) entry which is preliminary data.</text>
</comment>
<protein>
    <recommendedName>
        <fullName evidence="3">VOC domain-containing protein</fullName>
    </recommendedName>
</protein>
<evidence type="ECO:0000313" key="2">
    <source>
        <dbReference type="Proteomes" id="UP000262969"/>
    </source>
</evidence>
<dbReference type="Pfam" id="PF13669">
    <property type="entry name" value="Glyoxalase_4"/>
    <property type="match status" value="1"/>
</dbReference>